<keyword evidence="1" id="KW-0732">Signal</keyword>
<protein>
    <submittedName>
        <fullName evidence="2">Uncharacterized protein</fullName>
    </submittedName>
</protein>
<dbReference type="OrthoDB" id="443634at2759"/>
<dbReference type="EMBL" id="VSRR010000244">
    <property type="protein sequence ID" value="MPC12891.1"/>
    <property type="molecule type" value="Genomic_DNA"/>
</dbReference>
<evidence type="ECO:0000313" key="2">
    <source>
        <dbReference type="EMBL" id="MPC12891.1"/>
    </source>
</evidence>
<evidence type="ECO:0000313" key="3">
    <source>
        <dbReference type="Proteomes" id="UP000324222"/>
    </source>
</evidence>
<name>A0A5B7CVJ2_PORTR</name>
<dbReference type="Proteomes" id="UP000324222">
    <property type="component" value="Unassembled WGS sequence"/>
</dbReference>
<organism evidence="2 3">
    <name type="scientific">Portunus trituberculatus</name>
    <name type="common">Swimming crab</name>
    <name type="synonym">Neptunus trituberculatus</name>
    <dbReference type="NCBI Taxonomy" id="210409"/>
    <lineage>
        <taxon>Eukaryota</taxon>
        <taxon>Metazoa</taxon>
        <taxon>Ecdysozoa</taxon>
        <taxon>Arthropoda</taxon>
        <taxon>Crustacea</taxon>
        <taxon>Multicrustacea</taxon>
        <taxon>Malacostraca</taxon>
        <taxon>Eumalacostraca</taxon>
        <taxon>Eucarida</taxon>
        <taxon>Decapoda</taxon>
        <taxon>Pleocyemata</taxon>
        <taxon>Brachyura</taxon>
        <taxon>Eubrachyura</taxon>
        <taxon>Portunoidea</taxon>
        <taxon>Portunidae</taxon>
        <taxon>Portuninae</taxon>
        <taxon>Portunus</taxon>
    </lineage>
</organism>
<evidence type="ECO:0000256" key="1">
    <source>
        <dbReference type="SAM" id="SignalP"/>
    </source>
</evidence>
<sequence>MEAHISSPLFLCLFLLSSVFVRVTVSDRHGHTSQYLTVRREKEKHGPVVIEKGEDVNEEEDILPFIERSSDGGEGFKSRRKRDVHHDSVRLPTRNMVRNGGEIVVMCGGVLVTG</sequence>
<feature type="signal peptide" evidence="1">
    <location>
        <begin position="1"/>
        <end position="26"/>
    </location>
</feature>
<comment type="caution">
    <text evidence="2">The sequence shown here is derived from an EMBL/GenBank/DDBJ whole genome shotgun (WGS) entry which is preliminary data.</text>
</comment>
<gene>
    <name evidence="2" type="ORF">E2C01_005606</name>
</gene>
<reference evidence="2 3" key="1">
    <citation type="submission" date="2019-05" db="EMBL/GenBank/DDBJ databases">
        <title>Another draft genome of Portunus trituberculatus and its Hox gene families provides insights of decapod evolution.</title>
        <authorList>
            <person name="Jeong J.-H."/>
            <person name="Song I."/>
            <person name="Kim S."/>
            <person name="Choi T."/>
            <person name="Kim D."/>
            <person name="Ryu S."/>
            <person name="Kim W."/>
        </authorList>
    </citation>
    <scope>NUCLEOTIDE SEQUENCE [LARGE SCALE GENOMIC DNA]</scope>
    <source>
        <tissue evidence="2">Muscle</tissue>
    </source>
</reference>
<accession>A0A5B7CVJ2</accession>
<feature type="chain" id="PRO_5022984181" evidence="1">
    <location>
        <begin position="27"/>
        <end position="114"/>
    </location>
</feature>
<keyword evidence="3" id="KW-1185">Reference proteome</keyword>
<proteinExistence type="predicted"/>
<dbReference type="AlphaFoldDB" id="A0A5B7CVJ2"/>